<dbReference type="Proteomes" id="UP000838756">
    <property type="component" value="Unassembled WGS sequence"/>
</dbReference>
<gene>
    <name evidence="1" type="primary">jg2543</name>
    <name evidence="1" type="ORF">PAEG_LOCUS8585</name>
</gene>
<dbReference type="InterPro" id="IPR038606">
    <property type="entry name" value="To_sf"/>
</dbReference>
<dbReference type="EMBL" id="CAKXAJ010024682">
    <property type="protein sequence ID" value="CAH2229098.1"/>
    <property type="molecule type" value="Genomic_DNA"/>
</dbReference>
<protein>
    <submittedName>
        <fullName evidence="1">Jg2543 protein</fullName>
    </submittedName>
</protein>
<dbReference type="AlphaFoldDB" id="A0A8S4R2S8"/>
<evidence type="ECO:0000313" key="2">
    <source>
        <dbReference type="Proteomes" id="UP000838756"/>
    </source>
</evidence>
<name>A0A8S4R2S8_9NEOP</name>
<dbReference type="InterPro" id="IPR010562">
    <property type="entry name" value="Haemolymph_juvenile_hormone-bd"/>
</dbReference>
<dbReference type="GO" id="GO:0005615">
    <property type="term" value="C:extracellular space"/>
    <property type="evidence" value="ECO:0007669"/>
    <property type="project" value="TreeGrafter"/>
</dbReference>
<organism evidence="1 2">
    <name type="scientific">Pararge aegeria aegeria</name>
    <dbReference type="NCBI Taxonomy" id="348720"/>
    <lineage>
        <taxon>Eukaryota</taxon>
        <taxon>Metazoa</taxon>
        <taxon>Ecdysozoa</taxon>
        <taxon>Arthropoda</taxon>
        <taxon>Hexapoda</taxon>
        <taxon>Insecta</taxon>
        <taxon>Pterygota</taxon>
        <taxon>Neoptera</taxon>
        <taxon>Endopterygota</taxon>
        <taxon>Lepidoptera</taxon>
        <taxon>Glossata</taxon>
        <taxon>Ditrysia</taxon>
        <taxon>Papilionoidea</taxon>
        <taxon>Nymphalidae</taxon>
        <taxon>Satyrinae</taxon>
        <taxon>Satyrini</taxon>
        <taxon>Parargina</taxon>
        <taxon>Pararge</taxon>
    </lineage>
</organism>
<accession>A0A8S4R2S8</accession>
<comment type="caution">
    <text evidence="1">The sequence shown here is derived from an EMBL/GenBank/DDBJ whole genome shotgun (WGS) entry which is preliminary data.</text>
</comment>
<evidence type="ECO:0000313" key="1">
    <source>
        <dbReference type="EMBL" id="CAH2229098.1"/>
    </source>
</evidence>
<reference evidence="1" key="1">
    <citation type="submission" date="2022-03" db="EMBL/GenBank/DDBJ databases">
        <authorList>
            <person name="Lindestad O."/>
        </authorList>
    </citation>
    <scope>NUCLEOTIDE SEQUENCE</scope>
</reference>
<dbReference type="Pfam" id="PF06585">
    <property type="entry name" value="JHBP"/>
    <property type="match status" value="1"/>
</dbReference>
<sequence length="244" mass="28418">MHKIDIIVIIMSTNERPLLDRSFEAVIIPYKCLLWDYSCLTASAQAAVRSFTSGIPELGIERLDTMFIDGLHIDQDGYKADWNNIYLQGMRNTIVDKLSIDMNSKVLRLLFHTNLSLKAHYVKQGYLLSLPVSGDGEVAMQMQNVHMEFVIPFEIIKNVKGRDIMDLKGYQYWYDIKDGVDVHFGNLYYGNNELSRKMHTLIQQNWKLLTVKYGRYLFDKSNDKIFNAIRNYMHSRPLDTVTLY</sequence>
<dbReference type="Gene3D" id="3.15.10.30">
    <property type="entry name" value="Haemolymph juvenile hormone binding protein"/>
    <property type="match status" value="1"/>
</dbReference>
<dbReference type="PANTHER" id="PTHR11008:SF32">
    <property type="entry name" value="CIRCADIAN CLOCK-CONTROLLED PROTEIN DAYWAKE-RELATED"/>
    <property type="match status" value="1"/>
</dbReference>
<keyword evidence="2" id="KW-1185">Reference proteome</keyword>
<dbReference type="PANTHER" id="PTHR11008">
    <property type="entry name" value="PROTEIN TAKEOUT-LIKE PROTEIN"/>
    <property type="match status" value="1"/>
</dbReference>
<proteinExistence type="predicted"/>
<dbReference type="OrthoDB" id="8113209at2759"/>
<dbReference type="SMART" id="SM00700">
    <property type="entry name" value="JHBP"/>
    <property type="match status" value="1"/>
</dbReference>